<comment type="caution">
    <text evidence="3">The sequence shown here is derived from an EMBL/GenBank/DDBJ whole genome shotgun (WGS) entry which is preliminary data.</text>
</comment>
<dbReference type="Proteomes" id="UP000730862">
    <property type="component" value="Unassembled WGS sequence"/>
</dbReference>
<reference evidence="2" key="1">
    <citation type="journal article" date="2017" name="J. Clin. Microbiol.">
        <title>Finegoldia magna Isolated from Orthopedic Joint Implant-Associated Infections.</title>
        <authorList>
            <person name="Soderquist B."/>
            <person name="Bjorklund S."/>
            <person name="Hellmark B."/>
            <person name="Jensen A."/>
            <person name="Bruggemann H."/>
        </authorList>
    </citation>
    <scope>NUCLEOTIDE SEQUENCE</scope>
    <source>
        <strain evidence="2">12T273</strain>
    </source>
</reference>
<evidence type="ECO:0000313" key="2">
    <source>
        <dbReference type="EMBL" id="OXZ32217.1"/>
    </source>
</evidence>
<dbReference type="Pfam" id="PF12672">
    <property type="entry name" value="DUF3793"/>
    <property type="match status" value="1"/>
</dbReference>
<organism evidence="3 5">
    <name type="scientific">Finegoldia magna</name>
    <name type="common">Peptostreptococcus magnus</name>
    <dbReference type="NCBI Taxonomy" id="1260"/>
    <lineage>
        <taxon>Bacteria</taxon>
        <taxon>Bacillati</taxon>
        <taxon>Bacillota</taxon>
        <taxon>Tissierellia</taxon>
        <taxon>Tissierellales</taxon>
        <taxon>Peptoniphilaceae</taxon>
        <taxon>Finegoldia</taxon>
    </lineage>
</organism>
<dbReference type="EMBL" id="NDYE01000012">
    <property type="protein sequence ID" value="OXZ32217.1"/>
    <property type="molecule type" value="Genomic_DNA"/>
</dbReference>
<reference evidence="4" key="2">
    <citation type="submission" date="2017-04" db="EMBL/GenBank/DDBJ databases">
        <title>Finegoldia magna isolated from orthopedic joint implant-associated infections.</title>
        <authorList>
            <person name="Bjorklund S."/>
            <person name="Bruggemann H."/>
            <person name="Jensen A."/>
            <person name="Hellmark B."/>
            <person name="Soderquist B."/>
        </authorList>
    </citation>
    <scope>NUCLEOTIDE SEQUENCE [LARGE SCALE GENOMIC DNA]</scope>
    <source>
        <strain evidence="4">12T273</strain>
    </source>
</reference>
<reference evidence="1" key="4">
    <citation type="submission" date="2021-02" db="EMBL/GenBank/DDBJ databases">
        <title>Infant gut strain persistence is associated with maternal origin, phylogeny, and functional potential including surface adhesion and iron acquisition.</title>
        <authorList>
            <person name="Lou Y.C."/>
        </authorList>
    </citation>
    <scope>NUCLEOTIDE SEQUENCE</scope>
    <source>
        <strain evidence="1">L3_058_000G1_dasL3_058_000G1_concoct_72</strain>
    </source>
</reference>
<dbReference type="RefSeq" id="WP_094208538.1">
    <property type="nucleotide sequence ID" value="NZ_AP031486.1"/>
</dbReference>
<evidence type="ECO:0000313" key="5">
    <source>
        <dbReference type="Proteomes" id="UP000235723"/>
    </source>
</evidence>
<reference evidence="3 5" key="3">
    <citation type="submission" date="2017-09" db="EMBL/GenBank/DDBJ databases">
        <title>Bacterial strain isolated from the female urinary microbiota.</title>
        <authorList>
            <person name="Thomas-White K."/>
            <person name="Kumar N."/>
            <person name="Forster S."/>
            <person name="Putonti C."/>
            <person name="Lawley T."/>
            <person name="Wolfe A.J."/>
        </authorList>
    </citation>
    <scope>NUCLEOTIDE SEQUENCE [LARGE SCALE GENOMIC DNA]</scope>
    <source>
        <strain evidence="3 5">UMB0115</strain>
    </source>
</reference>
<sequence>MLQDILLEHCYPTLSNLKFANMINVDYTDSIFEDIFKLNEKLSEYNFSLIILKQTRKKLLLYLINYNLIENYNDKRLQNALKSYGYPADNFNSSINFLKKRLLENEFPHEIGFFLGYPYEDVLGFINYNGKNECISGKWKVYSDVEKAKDIFKKYDYAKLVTKRLSLQGNNLFDIINYFKE</sequence>
<name>A0A233UZ76_FINMA</name>
<dbReference type="EMBL" id="PNHD01000001">
    <property type="protein sequence ID" value="PMC60921.1"/>
    <property type="molecule type" value="Genomic_DNA"/>
</dbReference>
<dbReference type="AlphaFoldDB" id="A0A233UZ76"/>
<proteinExistence type="predicted"/>
<evidence type="ECO:0000313" key="3">
    <source>
        <dbReference type="EMBL" id="PMC60921.1"/>
    </source>
</evidence>
<dbReference type="EMBL" id="JAHAIK010000003">
    <property type="protein sequence ID" value="MBS5964353.1"/>
    <property type="molecule type" value="Genomic_DNA"/>
</dbReference>
<dbReference type="Proteomes" id="UP000215546">
    <property type="component" value="Unassembled WGS sequence"/>
</dbReference>
<protein>
    <submittedName>
        <fullName evidence="3">DUF3793 domain-containing protein</fullName>
    </submittedName>
    <submittedName>
        <fullName evidence="1">DUF3793 family protein</fullName>
    </submittedName>
</protein>
<evidence type="ECO:0000313" key="4">
    <source>
        <dbReference type="Proteomes" id="UP000215546"/>
    </source>
</evidence>
<dbReference type="InterPro" id="IPR024523">
    <property type="entry name" value="DUF3793"/>
</dbReference>
<dbReference type="Proteomes" id="UP000235723">
    <property type="component" value="Unassembled WGS sequence"/>
</dbReference>
<gene>
    <name evidence="2" type="ORF">B9N55_05205</name>
    <name evidence="3" type="ORF">CJ208_00625</name>
    <name evidence="1" type="ORF">KIA07_01640</name>
</gene>
<accession>A0A233UZ76</accession>
<evidence type="ECO:0000313" key="1">
    <source>
        <dbReference type="EMBL" id="MBS5964353.1"/>
    </source>
</evidence>